<protein>
    <submittedName>
        <fullName evidence="1">Uncharacterized protein</fullName>
    </submittedName>
</protein>
<organism evidence="1 2">
    <name type="scientific">Pseudomonas protegens (strain DSM 19095 / LMG 27888 / CFBP 6595 / CHA0)</name>
    <dbReference type="NCBI Taxonomy" id="1124983"/>
    <lineage>
        <taxon>Bacteria</taxon>
        <taxon>Pseudomonadati</taxon>
        <taxon>Pseudomonadota</taxon>
        <taxon>Gammaproteobacteria</taxon>
        <taxon>Pseudomonadales</taxon>
        <taxon>Pseudomonadaceae</taxon>
        <taxon>Pseudomonas</taxon>
    </lineage>
</organism>
<gene>
    <name evidence="1" type="ORF">PFLCHA0_c25710</name>
</gene>
<evidence type="ECO:0000313" key="2">
    <source>
        <dbReference type="Proteomes" id="UP000013940"/>
    </source>
</evidence>
<accession>A0A2C9EL06</accession>
<dbReference type="HOGENOM" id="CLU_3424894_0_0_6"/>
<sequence>MFGFQAMYEARRSGNNHYRLGQ</sequence>
<name>A0A2C9EL06_PSEPH</name>
<proteinExistence type="predicted"/>
<dbReference type="KEGG" id="pprc:PFLCHA0_c25710"/>
<dbReference type="EMBL" id="CP003190">
    <property type="protein sequence ID" value="AGL84342.1"/>
    <property type="molecule type" value="Genomic_DNA"/>
</dbReference>
<reference evidence="2" key="1">
    <citation type="journal article" date="2014" name="Genome Announc.">
        <title>Full-genome sequence of the plant growth-promoting bacterium Pseudomonas protegens CHA0.</title>
        <authorList>
            <person name="Jousset A."/>
            <person name="Schuldes J."/>
            <person name="Keel C."/>
            <person name="Maurhofer M."/>
            <person name="Daniel R."/>
            <person name="Scheu S."/>
            <person name="Thuermer A."/>
        </authorList>
    </citation>
    <scope>NUCLEOTIDE SEQUENCE [LARGE SCALE GENOMIC DNA]</scope>
    <source>
        <strain evidence="2">DSM 19095 / LMG 27888 / CFBP 6595 / CHA0</strain>
    </source>
</reference>
<dbReference type="AlphaFoldDB" id="A0A2C9EL06"/>
<evidence type="ECO:0000313" key="1">
    <source>
        <dbReference type="EMBL" id="AGL84342.1"/>
    </source>
</evidence>
<dbReference type="Proteomes" id="UP000013940">
    <property type="component" value="Chromosome"/>
</dbReference>